<proteinExistence type="predicted"/>
<dbReference type="RefSeq" id="WP_254161067.1">
    <property type="nucleotide sequence ID" value="NZ_JAHESF010000003.1"/>
</dbReference>
<dbReference type="AlphaFoldDB" id="A0AAP2DGS9"/>
<feature type="transmembrane region" description="Helical" evidence="1">
    <location>
        <begin position="85"/>
        <end position="106"/>
    </location>
</feature>
<keyword evidence="3" id="KW-1185">Reference proteome</keyword>
<keyword evidence="1" id="KW-1133">Transmembrane helix</keyword>
<feature type="transmembrane region" description="Helical" evidence="1">
    <location>
        <begin position="122"/>
        <end position="139"/>
    </location>
</feature>
<gene>
    <name evidence="2" type="ORF">KK083_04345</name>
</gene>
<accession>A0AAP2DGS9</accession>
<keyword evidence="1" id="KW-0472">Membrane</keyword>
<dbReference type="Proteomes" id="UP001319200">
    <property type="component" value="Unassembled WGS sequence"/>
</dbReference>
<organism evidence="2 3">
    <name type="scientific">Chryseosolibacter histidini</name>
    <dbReference type="NCBI Taxonomy" id="2782349"/>
    <lineage>
        <taxon>Bacteria</taxon>
        <taxon>Pseudomonadati</taxon>
        <taxon>Bacteroidota</taxon>
        <taxon>Cytophagia</taxon>
        <taxon>Cytophagales</taxon>
        <taxon>Chryseotaleaceae</taxon>
        <taxon>Chryseosolibacter</taxon>
    </lineage>
</organism>
<keyword evidence="1" id="KW-0812">Transmembrane</keyword>
<protein>
    <submittedName>
        <fullName evidence="2">Uncharacterized protein</fullName>
    </submittedName>
</protein>
<sequence length="154" mass="17912">MRTATFLSRLLARDFVRYDGVRPIQIYLLRLVFTLTFVFVGTSSWSTIAGHTGEWKPLNAVAFSVWAAYSTLSVLGIFKPLRMLPLIAFQIFYKAIWLCIVAYPLWRNGTLIGSDVEQMTKTFLWIWLPIIAMPWKYFFTRFFSTNTLHQPETA</sequence>
<comment type="caution">
    <text evidence="2">The sequence shown here is derived from an EMBL/GenBank/DDBJ whole genome shotgun (WGS) entry which is preliminary data.</text>
</comment>
<feature type="transmembrane region" description="Helical" evidence="1">
    <location>
        <begin position="60"/>
        <end position="78"/>
    </location>
</feature>
<name>A0AAP2DGS9_9BACT</name>
<evidence type="ECO:0000256" key="1">
    <source>
        <dbReference type="SAM" id="Phobius"/>
    </source>
</evidence>
<evidence type="ECO:0000313" key="3">
    <source>
        <dbReference type="Proteomes" id="UP001319200"/>
    </source>
</evidence>
<feature type="transmembrane region" description="Helical" evidence="1">
    <location>
        <begin position="27"/>
        <end position="48"/>
    </location>
</feature>
<evidence type="ECO:0000313" key="2">
    <source>
        <dbReference type="EMBL" id="MBT1696093.1"/>
    </source>
</evidence>
<dbReference type="EMBL" id="JAHESF010000003">
    <property type="protein sequence ID" value="MBT1696093.1"/>
    <property type="molecule type" value="Genomic_DNA"/>
</dbReference>
<reference evidence="2 3" key="1">
    <citation type="submission" date="2021-05" db="EMBL/GenBank/DDBJ databases">
        <title>A Polyphasic approach of four new species of the genus Ohtaekwangia: Ohtaekwangia histidinii sp. nov., Ohtaekwangia cretensis sp. nov., Ohtaekwangia indiensis sp. nov., Ohtaekwangia reichenbachii sp. nov. from diverse environment.</title>
        <authorList>
            <person name="Octaviana S."/>
        </authorList>
    </citation>
    <scope>NUCLEOTIDE SEQUENCE [LARGE SCALE GENOMIC DNA]</scope>
    <source>
        <strain evidence="2 3">PWU4</strain>
    </source>
</reference>